<organism evidence="6 7">
    <name type="scientific">Glaciihabitans arcticus</name>
    <dbReference type="NCBI Taxonomy" id="2668039"/>
    <lineage>
        <taxon>Bacteria</taxon>
        <taxon>Bacillati</taxon>
        <taxon>Actinomycetota</taxon>
        <taxon>Actinomycetes</taxon>
        <taxon>Micrococcales</taxon>
        <taxon>Microbacteriaceae</taxon>
        <taxon>Glaciihabitans</taxon>
    </lineage>
</organism>
<evidence type="ECO:0000256" key="5">
    <source>
        <dbReference type="SAM" id="Phobius"/>
    </source>
</evidence>
<dbReference type="EMBL" id="SISG01000001">
    <property type="protein sequence ID" value="TBN56963.1"/>
    <property type="molecule type" value="Genomic_DNA"/>
</dbReference>
<reference evidence="7" key="1">
    <citation type="submission" date="2019-02" db="EMBL/GenBank/DDBJ databases">
        <title>Glaciihabitans arcticus sp. nov., a psychrotolerant bacterium isolated from polar soil.</title>
        <authorList>
            <person name="Dahal R.H."/>
        </authorList>
    </citation>
    <scope>NUCLEOTIDE SEQUENCE [LARGE SCALE GENOMIC DNA]</scope>
    <source>
        <strain evidence="7">RP-3-7</strain>
    </source>
</reference>
<comment type="subcellular location">
    <subcellularLocation>
        <location evidence="1">Membrane</location>
        <topology evidence="1">Multi-pass membrane protein</topology>
    </subcellularLocation>
</comment>
<evidence type="ECO:0000256" key="1">
    <source>
        <dbReference type="ARBA" id="ARBA00004141"/>
    </source>
</evidence>
<accession>A0A4Q9GWA4</accession>
<evidence type="ECO:0000256" key="4">
    <source>
        <dbReference type="ARBA" id="ARBA00023136"/>
    </source>
</evidence>
<keyword evidence="3 5" id="KW-1133">Transmembrane helix</keyword>
<protein>
    <submittedName>
        <fullName evidence="6">DUF4870 domain-containing protein</fullName>
    </submittedName>
</protein>
<feature type="transmembrane region" description="Helical" evidence="5">
    <location>
        <begin position="91"/>
        <end position="110"/>
    </location>
</feature>
<keyword evidence="7" id="KW-1185">Reference proteome</keyword>
<evidence type="ECO:0000256" key="3">
    <source>
        <dbReference type="ARBA" id="ARBA00022989"/>
    </source>
</evidence>
<proteinExistence type="predicted"/>
<name>A0A4Q9GWA4_9MICO</name>
<evidence type="ECO:0000313" key="6">
    <source>
        <dbReference type="EMBL" id="TBN56963.1"/>
    </source>
</evidence>
<dbReference type="Pfam" id="PF09685">
    <property type="entry name" value="MamF_MmsF"/>
    <property type="match status" value="1"/>
</dbReference>
<keyword evidence="4 5" id="KW-0472">Membrane</keyword>
<dbReference type="Proteomes" id="UP000294194">
    <property type="component" value="Unassembled WGS sequence"/>
</dbReference>
<evidence type="ECO:0000313" key="7">
    <source>
        <dbReference type="Proteomes" id="UP000294194"/>
    </source>
</evidence>
<evidence type="ECO:0000256" key="2">
    <source>
        <dbReference type="ARBA" id="ARBA00022692"/>
    </source>
</evidence>
<comment type="caution">
    <text evidence="6">The sequence shown here is derived from an EMBL/GenBank/DDBJ whole genome shotgun (WGS) entry which is preliminary data.</text>
</comment>
<dbReference type="AlphaFoldDB" id="A0A4Q9GWA4"/>
<feature type="transmembrane region" description="Helical" evidence="5">
    <location>
        <begin position="20"/>
        <end position="43"/>
    </location>
</feature>
<dbReference type="RefSeq" id="WP_130981073.1">
    <property type="nucleotide sequence ID" value="NZ_SISG01000001.1"/>
</dbReference>
<sequence length="128" mass="13978">MTAPTPPAAAAPLTTAEDNQWASFAHLGGILSFLPSLIIWLVFKDRGAFTNQEAKEALNFQITVAIGHVAIFIVNSVLTAVTLGIWGFIGWILPLALFVVQVIFSIQGFLKAKDGIAYRYPFAIRFIK</sequence>
<gene>
    <name evidence="6" type="ORF">EYE40_05875</name>
</gene>
<dbReference type="InterPro" id="IPR019109">
    <property type="entry name" value="MamF_MmsF"/>
</dbReference>
<feature type="transmembrane region" description="Helical" evidence="5">
    <location>
        <begin position="64"/>
        <end position="85"/>
    </location>
</feature>
<keyword evidence="2 5" id="KW-0812">Transmembrane</keyword>